<evidence type="ECO:0000256" key="6">
    <source>
        <dbReference type="ARBA" id="ARBA00022777"/>
    </source>
</evidence>
<dbReference type="AlphaFoldDB" id="Q6MI20"/>
<dbReference type="Proteomes" id="UP000008080">
    <property type="component" value="Chromosome"/>
</dbReference>
<dbReference type="InterPro" id="IPR003661">
    <property type="entry name" value="HisK_dim/P_dom"/>
</dbReference>
<evidence type="ECO:0000259" key="10">
    <source>
        <dbReference type="PROSITE" id="PS50109"/>
    </source>
</evidence>
<reference evidence="11 12" key="1">
    <citation type="journal article" date="2004" name="Science">
        <title>A predator unmasked: life cycle of Bdellovibrio bacteriovorus from a genomic perspective.</title>
        <authorList>
            <person name="Rendulic S."/>
            <person name="Jagtap P."/>
            <person name="Rosinus A."/>
            <person name="Eppinger M."/>
            <person name="Baar C."/>
            <person name="Lanz C."/>
            <person name="Keller H."/>
            <person name="Lambert C."/>
            <person name="Evans K.J."/>
            <person name="Goesmann A."/>
            <person name="Meyer F."/>
            <person name="Sockett R.E."/>
            <person name="Schuster S.C."/>
        </authorList>
    </citation>
    <scope>NUCLEOTIDE SEQUENCE [LARGE SCALE GENOMIC DNA]</scope>
    <source>
        <strain evidence="12">ATCC 15356 / DSM 50701 / NCIMB 9529 / HD100</strain>
    </source>
</reference>
<dbReference type="PANTHER" id="PTHR43711">
    <property type="entry name" value="TWO-COMPONENT HISTIDINE KINASE"/>
    <property type="match status" value="1"/>
</dbReference>
<dbReference type="FunFam" id="3.30.565.10:FF:000037">
    <property type="entry name" value="Hybrid sensor histidine kinase/response regulator"/>
    <property type="match status" value="1"/>
</dbReference>
<dbReference type="Pfam" id="PF05226">
    <property type="entry name" value="CHASE2"/>
    <property type="match status" value="1"/>
</dbReference>
<dbReference type="STRING" id="264462.Bd3359"/>
<dbReference type="PRINTS" id="PR00344">
    <property type="entry name" value="BCTRLSENSOR"/>
</dbReference>
<evidence type="ECO:0000256" key="3">
    <source>
        <dbReference type="ARBA" id="ARBA00022553"/>
    </source>
</evidence>
<evidence type="ECO:0000256" key="8">
    <source>
        <dbReference type="ARBA" id="ARBA00023012"/>
    </source>
</evidence>
<keyword evidence="9" id="KW-0472">Membrane</keyword>
<keyword evidence="6 11" id="KW-0418">Kinase</keyword>
<dbReference type="GO" id="GO:0005524">
    <property type="term" value="F:ATP binding"/>
    <property type="evidence" value="ECO:0007669"/>
    <property type="project" value="UniProtKB-KW"/>
</dbReference>
<feature type="transmembrane region" description="Helical" evidence="9">
    <location>
        <begin position="327"/>
        <end position="349"/>
    </location>
</feature>
<gene>
    <name evidence="11" type="ordered locus">Bd3359</name>
</gene>
<comment type="catalytic activity">
    <reaction evidence="1">
        <text>ATP + protein L-histidine = ADP + protein N-phospho-L-histidine.</text>
        <dbReference type="EC" id="2.7.13.3"/>
    </reaction>
</comment>
<dbReference type="Gene3D" id="3.30.565.10">
    <property type="entry name" value="Histidine kinase-like ATPase, C-terminal domain"/>
    <property type="match status" value="1"/>
</dbReference>
<dbReference type="SMART" id="SM01080">
    <property type="entry name" value="CHASE2"/>
    <property type="match status" value="1"/>
</dbReference>
<dbReference type="Gene3D" id="1.10.287.130">
    <property type="match status" value="1"/>
</dbReference>
<evidence type="ECO:0000313" key="11">
    <source>
        <dbReference type="EMBL" id="CAE78162.1"/>
    </source>
</evidence>
<dbReference type="eggNOG" id="COG4252">
    <property type="taxonomic scope" value="Bacteria"/>
</dbReference>
<feature type="transmembrane region" description="Helical" evidence="9">
    <location>
        <begin position="21"/>
        <end position="37"/>
    </location>
</feature>
<keyword evidence="4 11" id="KW-0808">Transferase</keyword>
<evidence type="ECO:0000256" key="2">
    <source>
        <dbReference type="ARBA" id="ARBA00012438"/>
    </source>
</evidence>
<dbReference type="InterPro" id="IPR050736">
    <property type="entry name" value="Sensor_HK_Regulatory"/>
</dbReference>
<dbReference type="PROSITE" id="PS50109">
    <property type="entry name" value="HIS_KIN"/>
    <property type="match status" value="1"/>
</dbReference>
<dbReference type="CDD" id="cd00075">
    <property type="entry name" value="HATPase"/>
    <property type="match status" value="1"/>
</dbReference>
<keyword evidence="8" id="KW-0902">Two-component regulatory system</keyword>
<evidence type="ECO:0000256" key="1">
    <source>
        <dbReference type="ARBA" id="ARBA00000085"/>
    </source>
</evidence>
<dbReference type="eggNOG" id="COG2205">
    <property type="taxonomic scope" value="Bacteria"/>
</dbReference>
<dbReference type="InterPro" id="IPR005467">
    <property type="entry name" value="His_kinase_dom"/>
</dbReference>
<keyword evidence="9" id="KW-1133">Transmembrane helix</keyword>
<sequence length="626" mass="70267">MTLPPSLEENSGASKRRSYQALALRMLFAVGISFFIGQTNLDYLESYLYDLRVRTKVINSTSGNVELIYITPQTVQFYKGYPSATEQIALLKALNNSGAKAIAYDFAFDEVPGTTDEKNAWESAIVSSPHVFVAGRTTPMKGEENQMFLQEPLEQISISPAPKTTDLVNFAKDGVTRRMILTYQDRPMLPVRLASLVNPQTMQVENIRGQFDFYGTDQAYIDFHPARSYPATSFESILKGEADLSRFKDKIILIGTDLGLNEAEYIMTPFSREVTAMTRIEMQANVIDTLIKNSGPVKVSGYLSWLFILAASILTTQVVLTMKPTRGLIVLGATLLGFVVLCAGAYWGFGLWLPMAAPLLTIFLCYYFFIPYRLIVENRRSWEYYQKNKLLSQVEELKTNFISMMSHDLKTPIARIQGMTDVILTDSVALSNQQREAVDTIKHSSDDLLKFINAILSYGKIESQGVQLNMQSKDINNLLQEVIRKHEFLARVKRIQIVSELEPMFPVQVDPELMKQVFSNLVENAIKYSPEDTKIMVSSEETPSKVIVQVADQGPGIPQDELQNIFMKFFRSKNVKSSPIKGSGLGLYLAKYFTELHHGNIFVESSHGNGSTFTVELPIEQGGTHA</sequence>
<evidence type="ECO:0000256" key="4">
    <source>
        <dbReference type="ARBA" id="ARBA00022679"/>
    </source>
</evidence>
<evidence type="ECO:0000256" key="7">
    <source>
        <dbReference type="ARBA" id="ARBA00022840"/>
    </source>
</evidence>
<keyword evidence="9" id="KW-0812">Transmembrane</keyword>
<dbReference type="HOGENOM" id="CLU_433984_0_0_7"/>
<dbReference type="SUPFAM" id="SSF47384">
    <property type="entry name" value="Homodimeric domain of signal transducing histidine kinase"/>
    <property type="match status" value="1"/>
</dbReference>
<dbReference type="SMART" id="SM00387">
    <property type="entry name" value="HATPase_c"/>
    <property type="match status" value="1"/>
</dbReference>
<proteinExistence type="predicted"/>
<evidence type="ECO:0000256" key="9">
    <source>
        <dbReference type="SAM" id="Phobius"/>
    </source>
</evidence>
<keyword evidence="12" id="KW-1185">Reference proteome</keyword>
<keyword evidence="7" id="KW-0067">ATP-binding</keyword>
<feature type="domain" description="Histidine kinase" evidence="10">
    <location>
        <begin position="404"/>
        <end position="621"/>
    </location>
</feature>
<name>Q6MI20_BDEBA</name>
<protein>
    <recommendedName>
        <fullName evidence="2">histidine kinase</fullName>
        <ecNumber evidence="2">2.7.13.3</ecNumber>
    </recommendedName>
</protein>
<dbReference type="CDD" id="cd00082">
    <property type="entry name" value="HisKA"/>
    <property type="match status" value="1"/>
</dbReference>
<organism evidence="11 12">
    <name type="scientific">Bdellovibrio bacteriovorus (strain ATCC 15356 / DSM 50701 / NCIMB 9529 / HD100)</name>
    <dbReference type="NCBI Taxonomy" id="264462"/>
    <lineage>
        <taxon>Bacteria</taxon>
        <taxon>Pseudomonadati</taxon>
        <taxon>Bdellovibrionota</taxon>
        <taxon>Bdellovibrionia</taxon>
        <taxon>Bdellovibrionales</taxon>
        <taxon>Pseudobdellovibrionaceae</taxon>
        <taxon>Bdellovibrio</taxon>
    </lineage>
</organism>
<dbReference type="InterPro" id="IPR036097">
    <property type="entry name" value="HisK_dim/P_sf"/>
</dbReference>
<dbReference type="PANTHER" id="PTHR43711:SF1">
    <property type="entry name" value="HISTIDINE KINASE 1"/>
    <property type="match status" value="1"/>
</dbReference>
<feature type="transmembrane region" description="Helical" evidence="9">
    <location>
        <begin position="355"/>
        <end position="375"/>
    </location>
</feature>
<dbReference type="SMR" id="Q6MI20"/>
<dbReference type="InterPro" id="IPR007890">
    <property type="entry name" value="CHASE2"/>
</dbReference>
<keyword evidence="3" id="KW-0597">Phosphoprotein</keyword>
<keyword evidence="5" id="KW-0547">Nucleotide-binding</keyword>
<dbReference type="SMART" id="SM00388">
    <property type="entry name" value="HisKA"/>
    <property type="match status" value="1"/>
</dbReference>
<dbReference type="EC" id="2.7.13.3" evidence="2"/>
<feature type="transmembrane region" description="Helical" evidence="9">
    <location>
        <begin position="302"/>
        <end position="320"/>
    </location>
</feature>
<dbReference type="Pfam" id="PF00512">
    <property type="entry name" value="HisKA"/>
    <property type="match status" value="1"/>
</dbReference>
<dbReference type="KEGG" id="bba:Bd3359"/>
<dbReference type="InterPro" id="IPR003594">
    <property type="entry name" value="HATPase_dom"/>
</dbReference>
<dbReference type="InterPro" id="IPR036890">
    <property type="entry name" value="HATPase_C_sf"/>
</dbReference>
<dbReference type="SUPFAM" id="SSF55874">
    <property type="entry name" value="ATPase domain of HSP90 chaperone/DNA topoisomerase II/histidine kinase"/>
    <property type="match status" value="1"/>
</dbReference>
<dbReference type="InterPro" id="IPR004358">
    <property type="entry name" value="Sig_transdc_His_kin-like_C"/>
</dbReference>
<dbReference type="EMBL" id="BX842655">
    <property type="protein sequence ID" value="CAE78162.1"/>
    <property type="molecule type" value="Genomic_DNA"/>
</dbReference>
<dbReference type="GO" id="GO:0000155">
    <property type="term" value="F:phosphorelay sensor kinase activity"/>
    <property type="evidence" value="ECO:0007669"/>
    <property type="project" value="InterPro"/>
</dbReference>
<evidence type="ECO:0000256" key="5">
    <source>
        <dbReference type="ARBA" id="ARBA00022741"/>
    </source>
</evidence>
<accession>Q6MI20</accession>
<evidence type="ECO:0000313" key="12">
    <source>
        <dbReference type="Proteomes" id="UP000008080"/>
    </source>
</evidence>
<dbReference type="Pfam" id="PF02518">
    <property type="entry name" value="HATPase_c"/>
    <property type="match status" value="1"/>
</dbReference>